<reference evidence="1" key="1">
    <citation type="journal article" date="2021" name="Proc. Natl. Acad. Sci. U.S.A.">
        <title>A Catalog of Tens of Thousands of Viruses from Human Metagenomes Reveals Hidden Associations with Chronic Diseases.</title>
        <authorList>
            <person name="Tisza M.J."/>
            <person name="Buck C.B."/>
        </authorList>
    </citation>
    <scope>NUCLEOTIDE SEQUENCE</scope>
    <source>
        <strain evidence="1">CtZpP9</strain>
    </source>
</reference>
<evidence type="ECO:0000313" key="1">
    <source>
        <dbReference type="EMBL" id="DAD86391.1"/>
    </source>
</evidence>
<proteinExistence type="predicted"/>
<name>A0A8S5MWB3_9CAUD</name>
<dbReference type="EMBL" id="BK014998">
    <property type="protein sequence ID" value="DAD86391.1"/>
    <property type="molecule type" value="Genomic_DNA"/>
</dbReference>
<accession>A0A8S5MWB3</accession>
<protein>
    <submittedName>
        <fullName evidence="1">Uncharacterized protein</fullName>
    </submittedName>
</protein>
<sequence length="54" mass="6350">MLVAYYCFDNLSWPPGKYDALPVREKALVRAFALRSMEKRREETQRMKEAGRNG</sequence>
<organism evidence="1">
    <name type="scientific">Siphoviridae sp. ctZpP9</name>
    <dbReference type="NCBI Taxonomy" id="2826386"/>
    <lineage>
        <taxon>Viruses</taxon>
        <taxon>Duplodnaviria</taxon>
        <taxon>Heunggongvirae</taxon>
        <taxon>Uroviricota</taxon>
        <taxon>Caudoviricetes</taxon>
    </lineage>
</organism>